<evidence type="ECO:0000259" key="5">
    <source>
        <dbReference type="Pfam" id="PF07687"/>
    </source>
</evidence>
<dbReference type="PANTHER" id="PTHR43808:SF10">
    <property type="entry name" value="BLL3749 PROTEIN"/>
    <property type="match status" value="1"/>
</dbReference>
<dbReference type="EMBL" id="CP104562">
    <property type="protein sequence ID" value="UXH78666.1"/>
    <property type="molecule type" value="Genomic_DNA"/>
</dbReference>
<dbReference type="Gene3D" id="3.40.630.10">
    <property type="entry name" value="Zn peptidases"/>
    <property type="match status" value="1"/>
</dbReference>
<dbReference type="Gene3D" id="3.30.70.360">
    <property type="match status" value="1"/>
</dbReference>
<evidence type="ECO:0000256" key="3">
    <source>
        <dbReference type="ARBA" id="ARBA00022801"/>
    </source>
</evidence>
<dbReference type="NCBIfam" id="NF004788">
    <property type="entry name" value="PRK06133.1"/>
    <property type="match status" value="1"/>
</dbReference>
<keyword evidence="6" id="KW-0645">Protease</keyword>
<dbReference type="InterPro" id="IPR036264">
    <property type="entry name" value="Bact_exopeptidase_dim_dom"/>
</dbReference>
<feature type="domain" description="Peptidase M20 dimerisation" evidence="5">
    <location>
        <begin position="258"/>
        <end position="357"/>
    </location>
</feature>
<protein>
    <submittedName>
        <fullName evidence="6">Glutamate carboxypeptidase</fullName>
    </submittedName>
</protein>
<name>A0ABY6B367_9BURK</name>
<organism evidence="6 7">
    <name type="scientific">Roseateles amylovorans</name>
    <dbReference type="NCBI Taxonomy" id="2978473"/>
    <lineage>
        <taxon>Bacteria</taxon>
        <taxon>Pseudomonadati</taxon>
        <taxon>Pseudomonadota</taxon>
        <taxon>Betaproteobacteria</taxon>
        <taxon>Burkholderiales</taxon>
        <taxon>Sphaerotilaceae</taxon>
        <taxon>Roseateles</taxon>
    </lineage>
</organism>
<dbReference type="SUPFAM" id="SSF55031">
    <property type="entry name" value="Bacterial exopeptidase dimerisation domain"/>
    <property type="match status" value="1"/>
</dbReference>
<gene>
    <name evidence="6" type="ORF">N4261_01620</name>
</gene>
<dbReference type="InterPro" id="IPR002933">
    <property type="entry name" value="Peptidase_M20"/>
</dbReference>
<evidence type="ECO:0000313" key="7">
    <source>
        <dbReference type="Proteomes" id="UP001064933"/>
    </source>
</evidence>
<proteinExistence type="predicted"/>
<dbReference type="PROSITE" id="PS00758">
    <property type="entry name" value="ARGE_DAPE_CPG2_1"/>
    <property type="match status" value="1"/>
</dbReference>
<dbReference type="Proteomes" id="UP001064933">
    <property type="component" value="Chromosome"/>
</dbReference>
<accession>A0ABY6B367</accession>
<dbReference type="InterPro" id="IPR011650">
    <property type="entry name" value="Peptidase_M20_dimer"/>
</dbReference>
<evidence type="ECO:0000256" key="1">
    <source>
        <dbReference type="ARBA" id="ARBA00001947"/>
    </source>
</evidence>
<dbReference type="Pfam" id="PF07687">
    <property type="entry name" value="M20_dimer"/>
    <property type="match status" value="1"/>
</dbReference>
<dbReference type="GO" id="GO:0004180">
    <property type="term" value="F:carboxypeptidase activity"/>
    <property type="evidence" value="ECO:0007669"/>
    <property type="project" value="UniProtKB-KW"/>
</dbReference>
<dbReference type="CDD" id="cd03885">
    <property type="entry name" value="M20_CPDG2"/>
    <property type="match status" value="1"/>
</dbReference>
<dbReference type="PANTHER" id="PTHR43808">
    <property type="entry name" value="ACETYLORNITHINE DEACETYLASE"/>
    <property type="match status" value="1"/>
</dbReference>
<evidence type="ECO:0000313" key="6">
    <source>
        <dbReference type="EMBL" id="UXH78666.1"/>
    </source>
</evidence>
<dbReference type="Pfam" id="PF01546">
    <property type="entry name" value="Peptidase_M20"/>
    <property type="match status" value="1"/>
</dbReference>
<keyword evidence="2" id="KW-0479">Metal-binding</keyword>
<keyword evidence="4" id="KW-0862">Zinc</keyword>
<comment type="cofactor">
    <cofactor evidence="1">
        <name>Zn(2+)</name>
        <dbReference type="ChEBI" id="CHEBI:29105"/>
    </cofactor>
</comment>
<evidence type="ECO:0000256" key="2">
    <source>
        <dbReference type="ARBA" id="ARBA00022723"/>
    </source>
</evidence>
<dbReference type="InterPro" id="IPR050072">
    <property type="entry name" value="Peptidase_M20A"/>
</dbReference>
<keyword evidence="6" id="KW-0121">Carboxypeptidase</keyword>
<keyword evidence="7" id="KW-1185">Reference proteome</keyword>
<dbReference type="InterPro" id="IPR001261">
    <property type="entry name" value="ArgE/DapE_CS"/>
</dbReference>
<reference evidence="6" key="1">
    <citation type="submission" date="2022-10" db="EMBL/GenBank/DDBJ databases">
        <title>Characterization and whole genome sequencing of a new Roseateles species, isolated from fresh water.</title>
        <authorList>
            <person name="Guliayeva D.Y."/>
            <person name="Akhremchuk A.E."/>
            <person name="Sikolenko M.A."/>
            <person name="Valentovich L.N."/>
            <person name="Sidarenka A.V."/>
        </authorList>
    </citation>
    <scope>NUCLEOTIDE SEQUENCE</scope>
    <source>
        <strain evidence="6">BIM B-1768</strain>
    </source>
</reference>
<keyword evidence="3" id="KW-0378">Hydrolase</keyword>
<sequence length="471" mass="50267">MNRPTMLLPKRRRSAAPKPWHPIHAIRAFHVLKPLIARQALRPVGLVMAMAAATSLAPVGAQTLPEWQALAAREQPALLKTLQQLVEIESGSADREGLDRIAAVVAQRLRELGGQVELLEPGAEVYRMFDTPEKIGPMVKARFQGRGGRRVMLIAHMDTVYPRGMLAQQPFRIEGTRAYGLGIADDKQGVAMILHLLALLKAVDFRDYGEITVLINGDEEISSPASRHTITALGAEHDAVLSFEGGGGPAGPDTLRLATSGIAAANLTVKGRASHAGAAPEKGVNALYELSHQVLQARDLSDPKVGKQLHWTVSKSGTVRNVIPALAEASADVRVDRVSDFEGIEAELRKRIQNKLLPESEVSLNFERRRPPLQASDAARALATQAQALAAQQKLDLQVRDVPTGGGTDAAFAALATQAPVIEGLGVRGYGAHSNNAEYVQVDAIAPKLVLATRLVMAIGSGQALPAAAKP</sequence>
<dbReference type="SUPFAM" id="SSF53187">
    <property type="entry name" value="Zn-dependent exopeptidases"/>
    <property type="match status" value="1"/>
</dbReference>
<evidence type="ECO:0000256" key="4">
    <source>
        <dbReference type="ARBA" id="ARBA00022833"/>
    </source>
</evidence>